<reference evidence="2 3" key="1">
    <citation type="submission" date="2022-08" db="EMBL/GenBank/DDBJ databases">
        <title>Aerococcaceae sp. nov isolated from spoiled eye mask.</title>
        <authorList>
            <person name="Zhou G."/>
            <person name="Xie X.-B."/>
            <person name="Shi Q.-S."/>
            <person name="Wang Y.-S."/>
            <person name="Wen X."/>
            <person name="Peng H."/>
            <person name="Yang X.-J."/>
            <person name="Tao H.-B."/>
            <person name="Huang X.-M."/>
        </authorList>
    </citation>
    <scope>NUCLEOTIDE SEQUENCE [LARGE SCALE GENOMIC DNA]</scope>
    <source>
        <strain evidence="3">DM20194951</strain>
    </source>
</reference>
<evidence type="ECO:0000313" key="3">
    <source>
        <dbReference type="Proteomes" id="UP001315967"/>
    </source>
</evidence>
<feature type="domain" description="Xylose isomerase-like TIM barrel" evidence="1">
    <location>
        <begin position="18"/>
        <end position="228"/>
    </location>
</feature>
<dbReference type="InterPro" id="IPR050312">
    <property type="entry name" value="IolE/XylAMocC-like"/>
</dbReference>
<dbReference type="RefSeq" id="WP_313794844.1">
    <property type="nucleotide sequence ID" value="NZ_CP102453.1"/>
</dbReference>
<keyword evidence="3" id="KW-1185">Reference proteome</keyword>
<dbReference type="SUPFAM" id="SSF51658">
    <property type="entry name" value="Xylose isomerase-like"/>
    <property type="match status" value="1"/>
</dbReference>
<dbReference type="InterPro" id="IPR036237">
    <property type="entry name" value="Xyl_isomerase-like_sf"/>
</dbReference>
<proteinExistence type="predicted"/>
<sequence>MLGLCSVTFSDKRVSEVVAIAKEAGLDGIEWSAKAHVKPGDWRLAFETLRECRAAGLTIPSYGTYYTVGSYEDFDVILQTAEILEASAIRVWAGEEGSVETSDEKRQAIVADAQRIAKLAAKNKQSIHFEYHRHSLTDTPESALQLMKEVDQPNVFLYWQPAESLTVVERVNSFRQLAPMVSTLHVFHWKDYNHRFPLEDGKTEWQQYIQIAQSQTPMPNYLFEFVKDNDPAQLITDVAAFKAWLIAESK</sequence>
<dbReference type="Pfam" id="PF01261">
    <property type="entry name" value="AP_endonuc_2"/>
    <property type="match status" value="1"/>
</dbReference>
<dbReference type="EMBL" id="CP102453">
    <property type="protein sequence ID" value="UUX35356.1"/>
    <property type="molecule type" value="Genomic_DNA"/>
</dbReference>
<dbReference type="Gene3D" id="3.20.20.150">
    <property type="entry name" value="Divalent-metal-dependent TIM barrel enzymes"/>
    <property type="match status" value="1"/>
</dbReference>
<evidence type="ECO:0000313" key="2">
    <source>
        <dbReference type="EMBL" id="UUX35356.1"/>
    </source>
</evidence>
<evidence type="ECO:0000259" key="1">
    <source>
        <dbReference type="Pfam" id="PF01261"/>
    </source>
</evidence>
<gene>
    <name evidence="2" type="ORF">NRE15_06845</name>
</gene>
<accession>A0ABY5P9S4</accession>
<protein>
    <submittedName>
        <fullName evidence="2">TIM barrel protein</fullName>
    </submittedName>
</protein>
<organism evidence="2 3">
    <name type="scientific">Fundicoccus culcitae</name>
    <dbReference type="NCBI Taxonomy" id="2969821"/>
    <lineage>
        <taxon>Bacteria</taxon>
        <taxon>Bacillati</taxon>
        <taxon>Bacillota</taxon>
        <taxon>Bacilli</taxon>
        <taxon>Lactobacillales</taxon>
        <taxon>Aerococcaceae</taxon>
        <taxon>Fundicoccus</taxon>
    </lineage>
</organism>
<dbReference type="Proteomes" id="UP001315967">
    <property type="component" value="Chromosome"/>
</dbReference>
<dbReference type="InterPro" id="IPR013022">
    <property type="entry name" value="Xyl_isomerase-like_TIM-brl"/>
</dbReference>
<name>A0ABY5P9S4_9LACT</name>
<dbReference type="PANTHER" id="PTHR12110:SF41">
    <property type="entry name" value="INOSOSE DEHYDRATASE"/>
    <property type="match status" value="1"/>
</dbReference>
<dbReference type="PANTHER" id="PTHR12110">
    <property type="entry name" value="HYDROXYPYRUVATE ISOMERASE"/>
    <property type="match status" value="1"/>
</dbReference>